<sequence>MVERVVPIPSARRPTLIDIARECGLSRATVARALSGKGYVDLDRRRLIQETADRLGYRTSTIARALRTQRTSSVGVLIADITNPIFPQIVKGIDEIVSSDGHTIFLSNTDEDPQKQVAIVRSLLDRQVDGIVMVSQTLADETLKLLEHGPPCVFVNRRPYEGVDYVGPDNEQGIELLLTHLRGLGHQRIAYVSGPSHSSTSRERLAHFRVSMAACGLEVDERLVFAGNYYKESGAKAAEAFMAVTPRPTAILAANDFVALGIVGYLHSIGLNTPADISVTGFDDMFDSSLMETEALKVEGLTTVNQPKRHLGRAAGKLLLERLGAPDAPGRKVILPTELRIRHTTGPVRKG</sequence>
<dbReference type="Pfam" id="PF00532">
    <property type="entry name" value="Peripla_BP_1"/>
    <property type="match status" value="1"/>
</dbReference>
<protein>
    <submittedName>
        <fullName evidence="5">LacI family DNA-binding transcriptional regulator</fullName>
    </submittedName>
</protein>
<accession>A0AA50CRM9</accession>
<geneLocation type="plasmid" evidence="5 6">
    <name>unnamed1</name>
</geneLocation>
<evidence type="ECO:0000313" key="5">
    <source>
        <dbReference type="EMBL" id="WLR99414.1"/>
    </source>
</evidence>
<dbReference type="Pfam" id="PF00356">
    <property type="entry name" value="LacI"/>
    <property type="match status" value="1"/>
</dbReference>
<dbReference type="InterPro" id="IPR010982">
    <property type="entry name" value="Lambda_DNA-bd_dom_sf"/>
</dbReference>
<keyword evidence="6" id="KW-1185">Reference proteome</keyword>
<dbReference type="CDD" id="cd01392">
    <property type="entry name" value="HTH_LacI"/>
    <property type="match status" value="1"/>
</dbReference>
<proteinExistence type="predicted"/>
<dbReference type="PROSITE" id="PS50932">
    <property type="entry name" value="HTH_LACI_2"/>
    <property type="match status" value="1"/>
</dbReference>
<organism evidence="5 6">
    <name type="scientific">Shinella sumterensis</name>
    <dbReference type="NCBI Taxonomy" id="1967501"/>
    <lineage>
        <taxon>Bacteria</taxon>
        <taxon>Pseudomonadati</taxon>
        <taxon>Pseudomonadota</taxon>
        <taxon>Alphaproteobacteria</taxon>
        <taxon>Hyphomicrobiales</taxon>
        <taxon>Rhizobiaceae</taxon>
        <taxon>Shinella</taxon>
    </lineage>
</organism>
<evidence type="ECO:0000256" key="2">
    <source>
        <dbReference type="ARBA" id="ARBA00023015"/>
    </source>
</evidence>
<keyword evidence="4" id="KW-0804">Transcription</keyword>
<reference evidence="5 6" key="1">
    <citation type="submission" date="2023-08" db="EMBL/GenBank/DDBJ databases">
        <title>Pathogen: clinical or host-associated sample.</title>
        <authorList>
            <person name="Hergert J."/>
            <person name="Casey R."/>
            <person name="Wagner J."/>
            <person name="Young E.L."/>
            <person name="Oakeson K.F."/>
        </authorList>
    </citation>
    <scope>NUCLEOTIDE SEQUENCE [LARGE SCALE GENOMIC DNA]</scope>
    <source>
        <strain evidence="5 6">1760953</strain>
        <plasmid evidence="5 6">unnamed1</plasmid>
    </source>
</reference>
<keyword evidence="3 5" id="KW-0238">DNA-binding</keyword>
<evidence type="ECO:0000313" key="6">
    <source>
        <dbReference type="Proteomes" id="UP001234585"/>
    </source>
</evidence>
<dbReference type="GO" id="GO:0003700">
    <property type="term" value="F:DNA-binding transcription factor activity"/>
    <property type="evidence" value="ECO:0007669"/>
    <property type="project" value="TreeGrafter"/>
</dbReference>
<keyword evidence="1" id="KW-0678">Repressor</keyword>
<dbReference type="PANTHER" id="PTHR30146:SF148">
    <property type="entry name" value="HTH-TYPE TRANSCRIPTIONAL REPRESSOR PURR-RELATED"/>
    <property type="match status" value="1"/>
</dbReference>
<name>A0AA50CRM9_9HYPH</name>
<dbReference type="AlphaFoldDB" id="A0AA50CRM9"/>
<dbReference type="PANTHER" id="PTHR30146">
    <property type="entry name" value="LACI-RELATED TRANSCRIPTIONAL REPRESSOR"/>
    <property type="match status" value="1"/>
</dbReference>
<dbReference type="Gene3D" id="1.10.260.40">
    <property type="entry name" value="lambda repressor-like DNA-binding domains"/>
    <property type="match status" value="1"/>
</dbReference>
<dbReference type="SMART" id="SM00354">
    <property type="entry name" value="HTH_LACI"/>
    <property type="match status" value="1"/>
</dbReference>
<gene>
    <name evidence="5" type="ORF">Q9313_21765</name>
</gene>
<dbReference type="Gene3D" id="3.40.50.2300">
    <property type="match status" value="2"/>
</dbReference>
<dbReference type="InterPro" id="IPR000843">
    <property type="entry name" value="HTH_LacI"/>
</dbReference>
<dbReference type="InterPro" id="IPR001761">
    <property type="entry name" value="Peripla_BP/Lac1_sug-bd_dom"/>
</dbReference>
<dbReference type="EMBL" id="CP132303">
    <property type="protein sequence ID" value="WLR99414.1"/>
    <property type="molecule type" value="Genomic_DNA"/>
</dbReference>
<keyword evidence="2" id="KW-0805">Transcription regulation</keyword>
<evidence type="ECO:0000256" key="1">
    <source>
        <dbReference type="ARBA" id="ARBA00022491"/>
    </source>
</evidence>
<dbReference type="CDD" id="cd06267">
    <property type="entry name" value="PBP1_LacI_sugar_binding-like"/>
    <property type="match status" value="1"/>
</dbReference>
<dbReference type="GO" id="GO:0000976">
    <property type="term" value="F:transcription cis-regulatory region binding"/>
    <property type="evidence" value="ECO:0007669"/>
    <property type="project" value="TreeGrafter"/>
</dbReference>
<dbReference type="InterPro" id="IPR028082">
    <property type="entry name" value="Peripla_BP_I"/>
</dbReference>
<dbReference type="SUPFAM" id="SSF53822">
    <property type="entry name" value="Periplasmic binding protein-like I"/>
    <property type="match status" value="1"/>
</dbReference>
<evidence type="ECO:0000256" key="4">
    <source>
        <dbReference type="ARBA" id="ARBA00023163"/>
    </source>
</evidence>
<evidence type="ECO:0000256" key="3">
    <source>
        <dbReference type="ARBA" id="ARBA00023125"/>
    </source>
</evidence>
<dbReference type="RefSeq" id="WP_167719251.1">
    <property type="nucleotide sequence ID" value="NZ_CP132303.1"/>
</dbReference>
<keyword evidence="5" id="KW-0614">Plasmid</keyword>
<dbReference type="Proteomes" id="UP001234585">
    <property type="component" value="Plasmid unnamed1"/>
</dbReference>
<dbReference type="SUPFAM" id="SSF47413">
    <property type="entry name" value="lambda repressor-like DNA-binding domains"/>
    <property type="match status" value="1"/>
</dbReference>